<gene>
    <name evidence="1" type="ORF">D5R40_10365</name>
</gene>
<organism evidence="1 2">
    <name type="scientific">Okeania hirsuta</name>
    <dbReference type="NCBI Taxonomy" id="1458930"/>
    <lineage>
        <taxon>Bacteria</taxon>
        <taxon>Bacillati</taxon>
        <taxon>Cyanobacteriota</taxon>
        <taxon>Cyanophyceae</taxon>
        <taxon>Oscillatoriophycideae</taxon>
        <taxon>Oscillatoriales</taxon>
        <taxon>Microcoleaceae</taxon>
        <taxon>Okeania</taxon>
    </lineage>
</organism>
<sequence length="465" mass="52769">MKNELTNQLEDLLEFQGIATESIHLSLEKVEQAIQISNQIPNESRQWQTYLNGLALFGFEQWLEERGTDNLTVNLADASIFNPVLSNSIPAVCHLNINQFQVCIITQGSFINEEVSLPRAVVDLPEFSHHLYVVVEVQEELEKVVINSFISYADLMGNKTQLNLLPDEDWNYQIPWSWFDTEIDNLLLYLRCLDIAGIALPEVQPKSNNLAAAKAELTKLLPQLSAQNLWESFNWEQGKTILTNSELLNWIYNWQLQIDIEEGNIPNNLVEITENSENSLSSLSKYLPDLLSILTEPTINVGRWLKNELDDFANELSWVLLPELSALSPMRGISSPTEEIAGIIRELPKNGVYIPPHARVAYHDLLLAGIPLRLYALTWSLVSDSTLEWMLLLILSTPTGMGLPEKIKLRVSDATGILVEQKLNSNEDDFYIFTNVVGGWNEKFIATVYLTPENQETFPPFEFNP</sequence>
<dbReference type="InterPro" id="IPR014951">
    <property type="entry name" value="DUF1822"/>
</dbReference>
<evidence type="ECO:0000313" key="1">
    <source>
        <dbReference type="EMBL" id="RQH45710.1"/>
    </source>
</evidence>
<accession>A0A3N6RSK2</accession>
<dbReference type="RefSeq" id="WP_124146691.1">
    <property type="nucleotide sequence ID" value="NZ_CAWOKI010000188.1"/>
</dbReference>
<dbReference type="EMBL" id="RCBY01000044">
    <property type="protein sequence ID" value="RQH45710.1"/>
    <property type="molecule type" value="Genomic_DNA"/>
</dbReference>
<name>A0A3N6RSK2_9CYAN</name>
<keyword evidence="2" id="KW-1185">Reference proteome</keyword>
<protein>
    <submittedName>
        <fullName evidence="1">DUF1822 family protein</fullName>
    </submittedName>
</protein>
<evidence type="ECO:0000313" key="2">
    <source>
        <dbReference type="Proteomes" id="UP000269154"/>
    </source>
</evidence>
<reference evidence="1 2" key="1">
    <citation type="journal article" date="2018" name="ACS Chem. Biol.">
        <title>Ketoreductase domain dysfunction expands chemodiversity: malyngamide biosynthesis in the cyanobacterium Okeania hirsuta.</title>
        <authorList>
            <person name="Moss N.A."/>
            <person name="Leao T."/>
            <person name="Rankin M."/>
            <person name="McCullough T.M."/>
            <person name="Qu P."/>
            <person name="Korobeynikov A."/>
            <person name="Smith J.L."/>
            <person name="Gerwick L."/>
            <person name="Gerwick W.H."/>
        </authorList>
    </citation>
    <scope>NUCLEOTIDE SEQUENCE [LARGE SCALE GENOMIC DNA]</scope>
    <source>
        <strain evidence="1 2">PAB10Feb10-1</strain>
    </source>
</reference>
<dbReference type="AlphaFoldDB" id="A0A3N6RSK2"/>
<dbReference type="Pfam" id="PF08852">
    <property type="entry name" value="DUF1822"/>
    <property type="match status" value="1"/>
</dbReference>
<dbReference type="Proteomes" id="UP000269154">
    <property type="component" value="Unassembled WGS sequence"/>
</dbReference>
<proteinExistence type="predicted"/>
<comment type="caution">
    <text evidence="1">The sequence shown here is derived from an EMBL/GenBank/DDBJ whole genome shotgun (WGS) entry which is preliminary data.</text>
</comment>
<dbReference type="OrthoDB" id="467121at2"/>